<comment type="caution">
    <text evidence="2">The sequence shown here is derived from an EMBL/GenBank/DDBJ whole genome shotgun (WGS) entry which is preliminary data.</text>
</comment>
<keyword evidence="1" id="KW-0472">Membrane</keyword>
<feature type="transmembrane region" description="Helical" evidence="1">
    <location>
        <begin position="6"/>
        <end position="25"/>
    </location>
</feature>
<reference evidence="2 3" key="1">
    <citation type="submission" date="2013-02" db="EMBL/GenBank/DDBJ databases">
        <title>Whole genome shotgun sequence of Gordonia malaquae NBRC 108250.</title>
        <authorList>
            <person name="Yoshida I."/>
            <person name="Hosoyama A."/>
            <person name="Tsuchikane K."/>
            <person name="Ando Y."/>
            <person name="Baba S."/>
            <person name="Ohji S."/>
            <person name="Hamada M."/>
            <person name="Tamura T."/>
            <person name="Yamazoe A."/>
            <person name="Yamazaki S."/>
            <person name="Fujita N."/>
        </authorList>
    </citation>
    <scope>NUCLEOTIDE SEQUENCE [LARGE SCALE GENOMIC DNA]</scope>
    <source>
        <strain evidence="2 3">NBRC 108250</strain>
    </source>
</reference>
<dbReference type="STRING" id="410332.SAMN04488550_4181"/>
<name>M3UNH6_GORML</name>
<organism evidence="2 3">
    <name type="scientific">Gordonia malaquae NBRC 108250</name>
    <dbReference type="NCBI Taxonomy" id="1223542"/>
    <lineage>
        <taxon>Bacteria</taxon>
        <taxon>Bacillati</taxon>
        <taxon>Actinomycetota</taxon>
        <taxon>Actinomycetes</taxon>
        <taxon>Mycobacteriales</taxon>
        <taxon>Gordoniaceae</taxon>
        <taxon>Gordonia</taxon>
    </lineage>
</organism>
<dbReference type="RefSeq" id="WP_008381612.1">
    <property type="nucleotide sequence ID" value="NZ_BAOP01000041.1"/>
</dbReference>
<dbReference type="AlphaFoldDB" id="M3UNH6"/>
<sequence length="60" mass="6450">MSALWQDAAILMCAIVFGWAVGLAMGMRDRPGPLHVPDEAHPALDGPLGDIVRNGKVVRR</sequence>
<keyword evidence="3" id="KW-1185">Reference proteome</keyword>
<dbReference type="Proteomes" id="UP000035009">
    <property type="component" value="Unassembled WGS sequence"/>
</dbReference>
<dbReference type="EMBL" id="BAOP01000041">
    <property type="protein sequence ID" value="GAC81665.1"/>
    <property type="molecule type" value="Genomic_DNA"/>
</dbReference>
<keyword evidence="1" id="KW-0812">Transmembrane</keyword>
<evidence type="ECO:0000256" key="1">
    <source>
        <dbReference type="SAM" id="Phobius"/>
    </source>
</evidence>
<evidence type="ECO:0000313" key="2">
    <source>
        <dbReference type="EMBL" id="GAC81665.1"/>
    </source>
</evidence>
<keyword evidence="1" id="KW-1133">Transmembrane helix</keyword>
<accession>M3UNH6</accession>
<proteinExistence type="predicted"/>
<evidence type="ECO:0000313" key="3">
    <source>
        <dbReference type="Proteomes" id="UP000035009"/>
    </source>
</evidence>
<dbReference type="OrthoDB" id="2639622at2"/>
<protein>
    <submittedName>
        <fullName evidence="2">Uncharacterized protein</fullName>
    </submittedName>
</protein>
<gene>
    <name evidence="2" type="ORF">GM1_041_00360</name>
</gene>